<dbReference type="STRING" id="35608.A0A2U1LDM9"/>
<feature type="compositionally biased region" description="Polar residues" evidence="1">
    <location>
        <begin position="116"/>
        <end position="131"/>
    </location>
</feature>
<dbReference type="GO" id="GO:0005829">
    <property type="term" value="C:cytosol"/>
    <property type="evidence" value="ECO:0007669"/>
    <property type="project" value="TreeGrafter"/>
</dbReference>
<dbReference type="Gene3D" id="3.40.50.410">
    <property type="entry name" value="von Willebrand factor, type A domain"/>
    <property type="match status" value="1"/>
</dbReference>
<evidence type="ECO:0000313" key="3">
    <source>
        <dbReference type="Proteomes" id="UP000245207"/>
    </source>
</evidence>
<dbReference type="GO" id="GO:0008540">
    <property type="term" value="C:proteasome regulatory particle, base subcomplex"/>
    <property type="evidence" value="ECO:0007669"/>
    <property type="project" value="TreeGrafter"/>
</dbReference>
<dbReference type="AlphaFoldDB" id="A0A2U1LDM9"/>
<dbReference type="Proteomes" id="UP000245207">
    <property type="component" value="Unassembled WGS sequence"/>
</dbReference>
<accession>A0A2U1LDM9</accession>
<dbReference type="OrthoDB" id="1731724at2759"/>
<evidence type="ECO:0000256" key="1">
    <source>
        <dbReference type="SAM" id="MobiDB-lite"/>
    </source>
</evidence>
<comment type="caution">
    <text evidence="2">The sequence shown here is derived from an EMBL/GenBank/DDBJ whole genome shotgun (WGS) entry which is preliminary data.</text>
</comment>
<gene>
    <name evidence="2" type="ORF">CTI12_AA502260</name>
</gene>
<evidence type="ECO:0000313" key="2">
    <source>
        <dbReference type="EMBL" id="PWA47098.1"/>
    </source>
</evidence>
<protein>
    <submittedName>
        <fullName evidence="2">von Willebrand factor, type A</fullName>
    </submittedName>
</protein>
<dbReference type="SUPFAM" id="SSF53300">
    <property type="entry name" value="vWA-like"/>
    <property type="match status" value="1"/>
</dbReference>
<feature type="region of interest" description="Disordered" evidence="1">
    <location>
        <begin position="98"/>
        <end position="138"/>
    </location>
</feature>
<reference evidence="2 3" key="1">
    <citation type="journal article" date="2018" name="Mol. Plant">
        <title>The genome of Artemisia annua provides insight into the evolution of Asteraceae family and artemisinin biosynthesis.</title>
        <authorList>
            <person name="Shen Q."/>
            <person name="Zhang L."/>
            <person name="Liao Z."/>
            <person name="Wang S."/>
            <person name="Yan T."/>
            <person name="Shi P."/>
            <person name="Liu M."/>
            <person name="Fu X."/>
            <person name="Pan Q."/>
            <person name="Wang Y."/>
            <person name="Lv Z."/>
            <person name="Lu X."/>
            <person name="Zhang F."/>
            <person name="Jiang W."/>
            <person name="Ma Y."/>
            <person name="Chen M."/>
            <person name="Hao X."/>
            <person name="Li L."/>
            <person name="Tang Y."/>
            <person name="Lv G."/>
            <person name="Zhou Y."/>
            <person name="Sun X."/>
            <person name="Brodelius P.E."/>
            <person name="Rose J.K.C."/>
            <person name="Tang K."/>
        </authorList>
    </citation>
    <scope>NUCLEOTIDE SEQUENCE [LARGE SCALE GENOMIC DNA]</scope>
    <source>
        <strain evidence="3">cv. Huhao1</strain>
        <tissue evidence="2">Leaf</tissue>
    </source>
</reference>
<feature type="compositionally biased region" description="Basic and acidic residues" evidence="1">
    <location>
        <begin position="98"/>
        <end position="115"/>
    </location>
</feature>
<proteinExistence type="predicted"/>
<keyword evidence="3" id="KW-1185">Reference proteome</keyword>
<dbReference type="InterPro" id="IPR027040">
    <property type="entry name" value="PSMD4"/>
</dbReference>
<sequence length="138" mass="14845">MNLVAGIQVAQLALKHCQNKKQQQRIIVFAGGYKVLEIIEKKLKKNSIALDVVNFAATAAAAAGGVSGFDFGVDPNLDHELALALRVSMYEDRVGQEATAKKVADDSSKQEKEGESTSQDATMSENIGTSESENKMMI</sequence>
<dbReference type="Gene3D" id="1.10.287.3990">
    <property type="match status" value="1"/>
</dbReference>
<organism evidence="2 3">
    <name type="scientific">Artemisia annua</name>
    <name type="common">Sweet wormwood</name>
    <dbReference type="NCBI Taxonomy" id="35608"/>
    <lineage>
        <taxon>Eukaryota</taxon>
        <taxon>Viridiplantae</taxon>
        <taxon>Streptophyta</taxon>
        <taxon>Embryophyta</taxon>
        <taxon>Tracheophyta</taxon>
        <taxon>Spermatophyta</taxon>
        <taxon>Magnoliopsida</taxon>
        <taxon>eudicotyledons</taxon>
        <taxon>Gunneridae</taxon>
        <taxon>Pentapetalae</taxon>
        <taxon>asterids</taxon>
        <taxon>campanulids</taxon>
        <taxon>Asterales</taxon>
        <taxon>Asteraceae</taxon>
        <taxon>Asteroideae</taxon>
        <taxon>Anthemideae</taxon>
        <taxon>Artemisiinae</taxon>
        <taxon>Artemisia</taxon>
    </lineage>
</organism>
<dbReference type="EMBL" id="PKPP01009964">
    <property type="protein sequence ID" value="PWA47098.1"/>
    <property type="molecule type" value="Genomic_DNA"/>
</dbReference>
<dbReference type="PANTHER" id="PTHR10223">
    <property type="entry name" value="26S PROTEASOME NON-ATPASE REGULATORY SUBUNIT 4"/>
    <property type="match status" value="1"/>
</dbReference>
<dbReference type="GO" id="GO:0031593">
    <property type="term" value="F:polyubiquitin modification-dependent protein binding"/>
    <property type="evidence" value="ECO:0007669"/>
    <property type="project" value="TreeGrafter"/>
</dbReference>
<dbReference type="InterPro" id="IPR036465">
    <property type="entry name" value="vWFA_dom_sf"/>
</dbReference>
<dbReference type="GO" id="GO:0005634">
    <property type="term" value="C:nucleus"/>
    <property type="evidence" value="ECO:0007669"/>
    <property type="project" value="TreeGrafter"/>
</dbReference>
<dbReference type="GO" id="GO:0043161">
    <property type="term" value="P:proteasome-mediated ubiquitin-dependent protein catabolic process"/>
    <property type="evidence" value="ECO:0007669"/>
    <property type="project" value="TreeGrafter"/>
</dbReference>
<dbReference type="PANTHER" id="PTHR10223:SF0">
    <property type="entry name" value="26S PROTEASOME NON-ATPASE REGULATORY SUBUNIT 4"/>
    <property type="match status" value="1"/>
</dbReference>
<name>A0A2U1LDM9_ARTAN</name>